<dbReference type="NCBIfam" id="NF008268">
    <property type="entry name" value="PRK11040.1"/>
    <property type="match status" value="1"/>
</dbReference>
<dbReference type="GO" id="GO:0005829">
    <property type="term" value="C:cytosol"/>
    <property type="evidence" value="ECO:0007669"/>
    <property type="project" value="TreeGrafter"/>
</dbReference>
<organism evidence="5 6">
    <name type="scientific">Aquisalimonas asiatica</name>
    <dbReference type="NCBI Taxonomy" id="406100"/>
    <lineage>
        <taxon>Bacteria</taxon>
        <taxon>Pseudomonadati</taxon>
        <taxon>Pseudomonadota</taxon>
        <taxon>Gammaproteobacteria</taxon>
        <taxon>Chromatiales</taxon>
        <taxon>Ectothiorhodospiraceae</taxon>
        <taxon>Aquisalimonas</taxon>
    </lineage>
</organism>
<evidence type="ECO:0008006" key="7">
    <source>
        <dbReference type="Google" id="ProtNLM"/>
    </source>
</evidence>
<dbReference type="InterPro" id="IPR002510">
    <property type="entry name" value="Metalloprtase-TldD/E_N"/>
</dbReference>
<dbReference type="Pfam" id="PF19289">
    <property type="entry name" value="PmbA_TldD_3rd"/>
    <property type="match status" value="1"/>
</dbReference>
<dbReference type="PANTHER" id="PTHR43421">
    <property type="entry name" value="METALLOPROTEASE PMBA"/>
    <property type="match status" value="1"/>
</dbReference>
<evidence type="ECO:0000313" key="6">
    <source>
        <dbReference type="Proteomes" id="UP000199657"/>
    </source>
</evidence>
<evidence type="ECO:0000256" key="1">
    <source>
        <dbReference type="ARBA" id="ARBA00005836"/>
    </source>
</evidence>
<sequence>MTTPTVTASAALPSEADLECIVEQVLAEASKQGATSAEASVSVGTGLSVHVRRGEVETLEHERDRAIAVAVYFGHRQGTASSSDFSADSVRDTVAAACSIARYTSEDPAQGLADPERMATKLPELDLDHPWDLSADDAIELALTCEAAALDADPRISNSEGAGVTTGRSLRVYGNSHGFLGSVTGTRHGLNCVVVAGEGAGMQRDYWYTVAREPGALEAAAAVGRRAAERAVRRLGSTQVETGRMPVLYVPETARGLIGHFIGAVQGSALYRNASFLVDHLGEPIFPEHVTMTEYPHLPRALGSAAFDGEGVATADRTLVDAGVLSGYVLDSYSARKLGMSTTGNAGGVHNLTVQPGALDFDGLLREMGDGLVVTELMGQGANTVTGDYSRGAAGFLVRNGQLDQPVEEITVAGNLRDMFRTLRAVGSDMDTRGGIRTGSILLDDVMVAGR</sequence>
<accession>A0A1H8S9Y0</accession>
<dbReference type="InterPro" id="IPR036059">
    <property type="entry name" value="TldD/PmbA_sf"/>
</dbReference>
<evidence type="ECO:0000259" key="4">
    <source>
        <dbReference type="Pfam" id="PF19290"/>
    </source>
</evidence>
<gene>
    <name evidence="5" type="ORF">SAMN04488052_102618</name>
</gene>
<name>A0A1H8S9Y0_9GAMM</name>
<dbReference type="InterPro" id="IPR035068">
    <property type="entry name" value="TldD/PmbA_N"/>
</dbReference>
<evidence type="ECO:0000259" key="3">
    <source>
        <dbReference type="Pfam" id="PF19289"/>
    </source>
</evidence>
<keyword evidence="6" id="KW-1185">Reference proteome</keyword>
<dbReference type="InterPro" id="IPR045570">
    <property type="entry name" value="Metalloprtase-TldD/E_cen_dom"/>
</dbReference>
<feature type="domain" description="Metalloprotease TldD/E N-terminal" evidence="2">
    <location>
        <begin position="37"/>
        <end position="101"/>
    </location>
</feature>
<dbReference type="EMBL" id="FOEG01000002">
    <property type="protein sequence ID" value="SEO75326.1"/>
    <property type="molecule type" value="Genomic_DNA"/>
</dbReference>
<proteinExistence type="inferred from homology"/>
<dbReference type="PANTHER" id="PTHR43421:SF1">
    <property type="entry name" value="METALLOPROTEASE PMBA"/>
    <property type="match status" value="1"/>
</dbReference>
<evidence type="ECO:0000259" key="2">
    <source>
        <dbReference type="Pfam" id="PF01523"/>
    </source>
</evidence>
<feature type="domain" description="Metalloprotease TldD/E central" evidence="4">
    <location>
        <begin position="128"/>
        <end position="235"/>
    </location>
</feature>
<dbReference type="Pfam" id="PF01523">
    <property type="entry name" value="PmbA_TldD_1st"/>
    <property type="match status" value="1"/>
</dbReference>
<dbReference type="GO" id="GO:0008237">
    <property type="term" value="F:metallopeptidase activity"/>
    <property type="evidence" value="ECO:0007669"/>
    <property type="project" value="InterPro"/>
</dbReference>
<feature type="domain" description="Metalloprotease TldD/E C-terminal" evidence="3">
    <location>
        <begin position="242"/>
        <end position="450"/>
    </location>
</feature>
<dbReference type="RefSeq" id="WP_171909852.1">
    <property type="nucleotide sequence ID" value="NZ_FOEG01000002.1"/>
</dbReference>
<evidence type="ECO:0000313" key="5">
    <source>
        <dbReference type="EMBL" id="SEO75326.1"/>
    </source>
</evidence>
<dbReference type="InterPro" id="IPR047657">
    <property type="entry name" value="PmbA"/>
</dbReference>
<dbReference type="Pfam" id="PF19290">
    <property type="entry name" value="PmbA_TldD_2nd"/>
    <property type="match status" value="1"/>
</dbReference>
<dbReference type="STRING" id="406100.SAMN04488052_102618"/>
<dbReference type="GO" id="GO:0006508">
    <property type="term" value="P:proteolysis"/>
    <property type="evidence" value="ECO:0007669"/>
    <property type="project" value="InterPro"/>
</dbReference>
<dbReference type="Proteomes" id="UP000199657">
    <property type="component" value="Unassembled WGS sequence"/>
</dbReference>
<dbReference type="SUPFAM" id="SSF111283">
    <property type="entry name" value="Putative modulator of DNA gyrase, PmbA/TldD"/>
    <property type="match status" value="1"/>
</dbReference>
<dbReference type="Gene3D" id="3.30.2290.10">
    <property type="entry name" value="PmbA/TldD superfamily"/>
    <property type="match status" value="1"/>
</dbReference>
<protein>
    <recommendedName>
        <fullName evidence="7">PmbA protein</fullName>
    </recommendedName>
</protein>
<comment type="similarity">
    <text evidence="1">Belongs to the peptidase U62 family.</text>
</comment>
<reference evidence="5 6" key="1">
    <citation type="submission" date="2016-10" db="EMBL/GenBank/DDBJ databases">
        <authorList>
            <person name="de Groot N.N."/>
        </authorList>
    </citation>
    <scope>NUCLEOTIDE SEQUENCE [LARGE SCALE GENOMIC DNA]</scope>
    <source>
        <strain evidence="5 6">CGMCC 1.6291</strain>
    </source>
</reference>
<dbReference type="AlphaFoldDB" id="A0A1H8S9Y0"/>
<dbReference type="InterPro" id="IPR045569">
    <property type="entry name" value="Metalloprtase-TldD/E_C"/>
</dbReference>